<evidence type="ECO:0000256" key="2">
    <source>
        <dbReference type="ARBA" id="ARBA00009695"/>
    </source>
</evidence>
<evidence type="ECO:0000256" key="5">
    <source>
        <dbReference type="HAMAP-Rule" id="MF_01114"/>
    </source>
</evidence>
<dbReference type="HAMAP" id="MF_01114">
    <property type="entry name" value="RecX"/>
    <property type="match status" value="1"/>
</dbReference>
<organism evidence="8 9">
    <name type="scientific">Candidatus Woykebacteria bacterium RIFCSPLOWO2_01_FULL_43_14</name>
    <dbReference type="NCBI Taxonomy" id="1802605"/>
    <lineage>
        <taxon>Bacteria</taxon>
        <taxon>Candidatus Woykeibacteriota</taxon>
    </lineage>
</organism>
<dbReference type="PANTHER" id="PTHR33602">
    <property type="entry name" value="REGULATORY PROTEIN RECX FAMILY PROTEIN"/>
    <property type="match status" value="1"/>
</dbReference>
<comment type="subcellular location">
    <subcellularLocation>
        <location evidence="1 5">Cytoplasm</location>
    </subcellularLocation>
</comment>
<dbReference type="InterPro" id="IPR053924">
    <property type="entry name" value="RecX_HTH_2nd"/>
</dbReference>
<sequence>MKITDLVPQKKDPNRVSVFLDGQFAFGLSQQIRFEQKLEIDGEIDQKTVTALVSQDQLNRLVERMLRFLSFRPRSEKEVSDHFLYKAKLKDLTVSEIELATYKKSIGKAIDKLKKLEQLNDTEFVSWWVGQRNRFKPKGVALLKVELLQKGISRELIDNFFEKSSNSSESDLESALRAIDKKLPSFQKLPSTDFKKKVTQFLLRRGFGWDIVSSVIDRTKPKS</sequence>
<dbReference type="PANTHER" id="PTHR33602:SF1">
    <property type="entry name" value="REGULATORY PROTEIN RECX FAMILY PROTEIN"/>
    <property type="match status" value="1"/>
</dbReference>
<feature type="domain" description="RecX second three-helical" evidence="6">
    <location>
        <begin position="120"/>
        <end position="158"/>
    </location>
</feature>
<dbReference type="AlphaFoldDB" id="A0A1G1WYI5"/>
<dbReference type="STRING" id="1802605.A3A61_03280"/>
<dbReference type="GO" id="GO:0005737">
    <property type="term" value="C:cytoplasm"/>
    <property type="evidence" value="ECO:0007669"/>
    <property type="project" value="UniProtKB-SubCell"/>
</dbReference>
<dbReference type="Pfam" id="PF02631">
    <property type="entry name" value="RecX_HTH2"/>
    <property type="match status" value="1"/>
</dbReference>
<evidence type="ECO:0000313" key="9">
    <source>
        <dbReference type="Proteomes" id="UP000177718"/>
    </source>
</evidence>
<dbReference type="EMBL" id="MHDB01000005">
    <property type="protein sequence ID" value="OGY32789.1"/>
    <property type="molecule type" value="Genomic_DNA"/>
</dbReference>
<evidence type="ECO:0000313" key="8">
    <source>
        <dbReference type="EMBL" id="OGY32789.1"/>
    </source>
</evidence>
<comment type="caution">
    <text evidence="8">The sequence shown here is derived from an EMBL/GenBank/DDBJ whole genome shotgun (WGS) entry which is preliminary data.</text>
</comment>
<dbReference type="Gene3D" id="1.10.10.10">
    <property type="entry name" value="Winged helix-like DNA-binding domain superfamily/Winged helix DNA-binding domain"/>
    <property type="match status" value="3"/>
</dbReference>
<keyword evidence="4 5" id="KW-0963">Cytoplasm</keyword>
<dbReference type="Proteomes" id="UP000177718">
    <property type="component" value="Unassembled WGS sequence"/>
</dbReference>
<dbReference type="Pfam" id="PF21981">
    <property type="entry name" value="RecX_HTH3"/>
    <property type="match status" value="1"/>
</dbReference>
<dbReference type="InterPro" id="IPR003783">
    <property type="entry name" value="Regulatory_RecX"/>
</dbReference>
<evidence type="ECO:0000256" key="3">
    <source>
        <dbReference type="ARBA" id="ARBA00018111"/>
    </source>
</evidence>
<reference evidence="8 9" key="1">
    <citation type="journal article" date="2016" name="Nat. Commun.">
        <title>Thousands of microbial genomes shed light on interconnected biogeochemical processes in an aquifer system.</title>
        <authorList>
            <person name="Anantharaman K."/>
            <person name="Brown C.T."/>
            <person name="Hug L.A."/>
            <person name="Sharon I."/>
            <person name="Castelle C.J."/>
            <person name="Probst A.J."/>
            <person name="Thomas B.C."/>
            <person name="Singh A."/>
            <person name="Wilkins M.J."/>
            <person name="Karaoz U."/>
            <person name="Brodie E.L."/>
            <person name="Williams K.H."/>
            <person name="Hubbard S.S."/>
            <person name="Banfield J.F."/>
        </authorList>
    </citation>
    <scope>NUCLEOTIDE SEQUENCE [LARGE SCALE GENOMIC DNA]</scope>
</reference>
<dbReference type="InterPro" id="IPR053925">
    <property type="entry name" value="RecX_HTH_3rd"/>
</dbReference>
<gene>
    <name evidence="5" type="primary">recX</name>
    <name evidence="8" type="ORF">A3A61_03280</name>
</gene>
<evidence type="ECO:0000256" key="4">
    <source>
        <dbReference type="ARBA" id="ARBA00022490"/>
    </source>
</evidence>
<comment type="similarity">
    <text evidence="2 5">Belongs to the RecX family.</text>
</comment>
<proteinExistence type="inferred from homology"/>
<dbReference type="InterPro" id="IPR036388">
    <property type="entry name" value="WH-like_DNA-bd_sf"/>
</dbReference>
<protein>
    <recommendedName>
        <fullName evidence="3 5">Regulatory protein RecX</fullName>
    </recommendedName>
</protein>
<evidence type="ECO:0000259" key="7">
    <source>
        <dbReference type="Pfam" id="PF21981"/>
    </source>
</evidence>
<dbReference type="GO" id="GO:0006282">
    <property type="term" value="P:regulation of DNA repair"/>
    <property type="evidence" value="ECO:0007669"/>
    <property type="project" value="UniProtKB-UniRule"/>
</dbReference>
<evidence type="ECO:0000256" key="1">
    <source>
        <dbReference type="ARBA" id="ARBA00004496"/>
    </source>
</evidence>
<name>A0A1G1WYI5_9BACT</name>
<comment type="function">
    <text evidence="5">Modulates RecA activity.</text>
</comment>
<accession>A0A1G1WYI5</accession>
<feature type="domain" description="RecX third three-helical" evidence="7">
    <location>
        <begin position="169"/>
        <end position="216"/>
    </location>
</feature>
<evidence type="ECO:0000259" key="6">
    <source>
        <dbReference type="Pfam" id="PF02631"/>
    </source>
</evidence>